<dbReference type="InterPro" id="IPR008906">
    <property type="entry name" value="HATC_C_dom"/>
</dbReference>
<feature type="compositionally biased region" description="Low complexity" evidence="1">
    <location>
        <begin position="384"/>
        <end position="400"/>
    </location>
</feature>
<evidence type="ECO:0000256" key="1">
    <source>
        <dbReference type="SAM" id="MobiDB-lite"/>
    </source>
</evidence>
<feature type="domain" description="HAT C-terminal dimerisation" evidence="2">
    <location>
        <begin position="297"/>
        <end position="369"/>
    </location>
</feature>
<dbReference type="SUPFAM" id="SSF53098">
    <property type="entry name" value="Ribonuclease H-like"/>
    <property type="match status" value="1"/>
</dbReference>
<evidence type="ECO:0000313" key="3">
    <source>
        <dbReference type="EMBL" id="KIJ13951.1"/>
    </source>
</evidence>
<dbReference type="Pfam" id="PF05699">
    <property type="entry name" value="Dimer_Tnp_hAT"/>
    <property type="match status" value="1"/>
</dbReference>
<name>A0A0C9U3U9_PAXIN</name>
<dbReference type="EMBL" id="KN819347">
    <property type="protein sequence ID" value="KIJ13951.1"/>
    <property type="molecule type" value="Genomic_DNA"/>
</dbReference>
<sequence length="470" mass="53121">WLPGAEVPDRRQMSGRLLDNHVAQVDRRTRERVEGGLATGQCDGWKNVAKRALVMSMMSVDFEPYLVHTHNISQEQKTAENLLKHVLADIQMMEERFGVTVIAWCSDAAGDARKMRNDLIKARPQMISIDCWAHQGNLVVGDIFKAKVTLLTTVDQAADMIKWFNNHSRAIGILRYEQMVTYQKPLALILPVITRWTAHFLSMRWLLETSAALRSCCIKWNEELVGCAGNKRQDREKAKVILAIVVDVEFWTNRVFGRDSDIAFHAAFFDYISALREYSRERMQLNYFTELYQKNGESVNVVQIWKYMDTRVAGGRNDLARLAIHILSIVTNSAGCERNFSQFGIIHTKLRNRLSEQKVHKVSLVKQDMHRHHTEAGLIRPHKNTSTPLHSTSSSSAAPSSQPPQNPRTLSALPAQSAAAAQPPSPTASNVQTCTPLNNLFDYSRRTDAFESVWSGGVKSLADELAFYDI</sequence>
<evidence type="ECO:0000313" key="4">
    <source>
        <dbReference type="Proteomes" id="UP000053647"/>
    </source>
</evidence>
<feature type="non-terminal residue" evidence="3">
    <location>
        <position position="1"/>
    </location>
</feature>
<organism evidence="3 4">
    <name type="scientific">Paxillus involutus ATCC 200175</name>
    <dbReference type="NCBI Taxonomy" id="664439"/>
    <lineage>
        <taxon>Eukaryota</taxon>
        <taxon>Fungi</taxon>
        <taxon>Dikarya</taxon>
        <taxon>Basidiomycota</taxon>
        <taxon>Agaricomycotina</taxon>
        <taxon>Agaricomycetes</taxon>
        <taxon>Agaricomycetidae</taxon>
        <taxon>Boletales</taxon>
        <taxon>Paxilineae</taxon>
        <taxon>Paxillaceae</taxon>
        <taxon>Paxillus</taxon>
    </lineage>
</organism>
<evidence type="ECO:0000259" key="2">
    <source>
        <dbReference type="Pfam" id="PF05699"/>
    </source>
</evidence>
<protein>
    <recommendedName>
        <fullName evidence="2">HAT C-terminal dimerisation domain-containing protein</fullName>
    </recommendedName>
</protein>
<dbReference type="OrthoDB" id="2423954at2759"/>
<keyword evidence="4" id="KW-1185">Reference proteome</keyword>
<feature type="compositionally biased region" description="Low complexity" evidence="1">
    <location>
        <begin position="407"/>
        <end position="422"/>
    </location>
</feature>
<gene>
    <name evidence="3" type="ORF">PAXINDRAFT_53816</name>
</gene>
<dbReference type="AlphaFoldDB" id="A0A0C9U3U9"/>
<dbReference type="HOGENOM" id="CLU_007316_2_1_1"/>
<proteinExistence type="predicted"/>
<accession>A0A0C9U3U9</accession>
<reference evidence="4" key="2">
    <citation type="submission" date="2015-01" db="EMBL/GenBank/DDBJ databases">
        <title>Evolutionary Origins and Diversification of the Mycorrhizal Mutualists.</title>
        <authorList>
            <consortium name="DOE Joint Genome Institute"/>
            <consortium name="Mycorrhizal Genomics Consortium"/>
            <person name="Kohler A."/>
            <person name="Kuo A."/>
            <person name="Nagy L.G."/>
            <person name="Floudas D."/>
            <person name="Copeland A."/>
            <person name="Barry K.W."/>
            <person name="Cichocki N."/>
            <person name="Veneault-Fourrey C."/>
            <person name="LaButti K."/>
            <person name="Lindquist E.A."/>
            <person name="Lipzen A."/>
            <person name="Lundell T."/>
            <person name="Morin E."/>
            <person name="Murat C."/>
            <person name="Riley R."/>
            <person name="Ohm R."/>
            <person name="Sun H."/>
            <person name="Tunlid A."/>
            <person name="Henrissat B."/>
            <person name="Grigoriev I.V."/>
            <person name="Hibbett D.S."/>
            <person name="Martin F."/>
        </authorList>
    </citation>
    <scope>NUCLEOTIDE SEQUENCE [LARGE SCALE GENOMIC DNA]</scope>
    <source>
        <strain evidence="4">ATCC 200175</strain>
    </source>
</reference>
<dbReference type="InterPro" id="IPR012337">
    <property type="entry name" value="RNaseH-like_sf"/>
</dbReference>
<dbReference type="GO" id="GO:0046983">
    <property type="term" value="F:protein dimerization activity"/>
    <property type="evidence" value="ECO:0007669"/>
    <property type="project" value="InterPro"/>
</dbReference>
<feature type="non-terminal residue" evidence="3">
    <location>
        <position position="470"/>
    </location>
</feature>
<feature type="region of interest" description="Disordered" evidence="1">
    <location>
        <begin position="376"/>
        <end position="433"/>
    </location>
</feature>
<dbReference type="Proteomes" id="UP000053647">
    <property type="component" value="Unassembled WGS sequence"/>
</dbReference>
<reference evidence="3 4" key="1">
    <citation type="submission" date="2014-06" db="EMBL/GenBank/DDBJ databases">
        <authorList>
            <consortium name="DOE Joint Genome Institute"/>
            <person name="Kuo A."/>
            <person name="Kohler A."/>
            <person name="Nagy L.G."/>
            <person name="Floudas D."/>
            <person name="Copeland A."/>
            <person name="Barry K.W."/>
            <person name="Cichocki N."/>
            <person name="Veneault-Fourrey C."/>
            <person name="LaButti K."/>
            <person name="Lindquist E.A."/>
            <person name="Lipzen A."/>
            <person name="Lundell T."/>
            <person name="Morin E."/>
            <person name="Murat C."/>
            <person name="Sun H."/>
            <person name="Tunlid A."/>
            <person name="Henrissat B."/>
            <person name="Grigoriev I.V."/>
            <person name="Hibbett D.S."/>
            <person name="Martin F."/>
            <person name="Nordberg H.P."/>
            <person name="Cantor M.N."/>
            <person name="Hua S.X."/>
        </authorList>
    </citation>
    <scope>NUCLEOTIDE SEQUENCE [LARGE SCALE GENOMIC DNA]</scope>
    <source>
        <strain evidence="3 4">ATCC 200175</strain>
    </source>
</reference>